<evidence type="ECO:0000313" key="2">
    <source>
        <dbReference type="Proteomes" id="UP000466535"/>
    </source>
</evidence>
<dbReference type="OrthoDB" id="17296at2157"/>
<dbReference type="InterPro" id="IPR002837">
    <property type="entry name" value="DUF123"/>
</dbReference>
<gene>
    <name evidence="1" type="ORF">GRX03_02890</name>
</gene>
<dbReference type="EMBL" id="WUUT01000001">
    <property type="protein sequence ID" value="MXR50555.1"/>
    <property type="molecule type" value="Genomic_DNA"/>
</dbReference>
<dbReference type="PANTHER" id="PTHR37460">
    <property type="entry name" value="ENDONUCLEASE III"/>
    <property type="match status" value="1"/>
</dbReference>
<dbReference type="Pfam" id="PF01986">
    <property type="entry name" value="DUF123"/>
    <property type="match status" value="1"/>
</dbReference>
<dbReference type="Proteomes" id="UP000466535">
    <property type="component" value="Unassembled WGS sequence"/>
</dbReference>
<reference evidence="1 2" key="1">
    <citation type="submission" date="2019-12" db="EMBL/GenBank/DDBJ databases">
        <title>Isolation and characterization of three novel carbon monoxide-oxidizing members of Halobacteria from salione crusts and soils.</title>
        <authorList>
            <person name="Myers M.R."/>
            <person name="King G.M."/>
        </authorList>
    </citation>
    <scope>NUCLEOTIDE SEQUENCE [LARGE SCALE GENOMIC DNA]</scope>
    <source>
        <strain evidence="1 2">WSH3</strain>
    </source>
</reference>
<dbReference type="PANTHER" id="PTHR37460:SF1">
    <property type="entry name" value="ENDONUCLEASE III"/>
    <property type="match status" value="1"/>
</dbReference>
<dbReference type="AlphaFoldDB" id="A0A6B0SYT8"/>
<dbReference type="CDD" id="cd10441">
    <property type="entry name" value="GIY-YIG_COG1833"/>
    <property type="match status" value="1"/>
</dbReference>
<name>A0A6B0SYT8_9EURY</name>
<keyword evidence="2" id="KW-1185">Reference proteome</keyword>
<evidence type="ECO:0000313" key="1">
    <source>
        <dbReference type="EMBL" id="MXR50555.1"/>
    </source>
</evidence>
<organism evidence="1 2">
    <name type="scientific">Halovenus carboxidivorans</name>
    <dbReference type="NCBI Taxonomy" id="2692199"/>
    <lineage>
        <taxon>Archaea</taxon>
        <taxon>Methanobacteriati</taxon>
        <taxon>Methanobacteriota</taxon>
        <taxon>Stenosarchaea group</taxon>
        <taxon>Halobacteria</taxon>
        <taxon>Halobacteriales</taxon>
        <taxon>Haloarculaceae</taxon>
        <taxon>Halovenus</taxon>
    </lineage>
</organism>
<comment type="caution">
    <text evidence="1">The sequence shown here is derived from an EMBL/GenBank/DDBJ whole genome shotgun (WGS) entry which is preliminary data.</text>
</comment>
<accession>A0A6B0SYT8</accession>
<proteinExistence type="predicted"/>
<dbReference type="RefSeq" id="WP_159762676.1">
    <property type="nucleotide sequence ID" value="NZ_WUUT01000001.1"/>
</dbReference>
<sequence length="146" mass="15723">MSDQAGGTYTLCIELTEPVEVEVGALGRQGFEAGWYGYVGSALGSGGFSRIERHRELADGRRETRHWHIDYLLGHERSRLDSVVRTSGVDGECAVAAALERPAMAGFGCSDCDCQTHLFVAPSRAELLDAVENAHGPLDGETQVSQ</sequence>
<protein>
    <submittedName>
        <fullName evidence="1">DUF123 domain-containing protein</fullName>
    </submittedName>
</protein>